<reference evidence="1 2" key="2">
    <citation type="submission" date="2019-04" db="EMBL/GenBank/DDBJ databases">
        <title>The genome sequence of big-headed turtle.</title>
        <authorList>
            <person name="Gong S."/>
        </authorList>
    </citation>
    <scope>NUCLEOTIDE SEQUENCE [LARGE SCALE GENOMIC DNA]</scope>
    <source>
        <strain evidence="1">DO16091913</strain>
        <tissue evidence="1">Muscle</tissue>
    </source>
</reference>
<keyword evidence="2" id="KW-1185">Reference proteome</keyword>
<reference evidence="1 2" key="1">
    <citation type="submission" date="2019-04" db="EMBL/GenBank/DDBJ databases">
        <title>Draft genome of the big-headed turtle Platysternon megacephalum.</title>
        <authorList>
            <person name="Gong S."/>
        </authorList>
    </citation>
    <scope>NUCLEOTIDE SEQUENCE [LARGE SCALE GENOMIC DNA]</scope>
    <source>
        <strain evidence="1">DO16091913</strain>
        <tissue evidence="1">Muscle</tissue>
    </source>
</reference>
<protein>
    <submittedName>
        <fullName evidence="1">TBCC domain-containing protein 1</fullName>
    </submittedName>
</protein>
<evidence type="ECO:0000313" key="1">
    <source>
        <dbReference type="EMBL" id="TFK11518.1"/>
    </source>
</evidence>
<proteinExistence type="predicted"/>
<dbReference type="EMBL" id="QXTE01000031">
    <property type="protein sequence ID" value="TFK11518.1"/>
    <property type="molecule type" value="Genomic_DNA"/>
</dbReference>
<gene>
    <name evidence="1" type="ORF">DR999_PMT05244</name>
</gene>
<dbReference type="Proteomes" id="UP000297703">
    <property type="component" value="Unassembled WGS sequence"/>
</dbReference>
<organism evidence="1 2">
    <name type="scientific">Platysternon megacephalum</name>
    <name type="common">big-headed turtle</name>
    <dbReference type="NCBI Taxonomy" id="55544"/>
    <lineage>
        <taxon>Eukaryota</taxon>
        <taxon>Metazoa</taxon>
        <taxon>Chordata</taxon>
        <taxon>Craniata</taxon>
        <taxon>Vertebrata</taxon>
        <taxon>Euteleostomi</taxon>
        <taxon>Archelosauria</taxon>
        <taxon>Testudinata</taxon>
        <taxon>Testudines</taxon>
        <taxon>Cryptodira</taxon>
        <taxon>Durocryptodira</taxon>
        <taxon>Testudinoidea</taxon>
        <taxon>Platysternidae</taxon>
        <taxon>Platysternon</taxon>
    </lineage>
</organism>
<sequence>MGLHILRFMDHVKFLLSLKRLHSLWELDCGLASVSTQGSRWVFVLPAPYCSYITAIFSLNANGQELSESGQRCIFAFPPQPHPNLPMCQLAQLCQQAKGCILHKV</sequence>
<dbReference type="AlphaFoldDB" id="A0A4D9EWU6"/>
<evidence type="ECO:0000313" key="2">
    <source>
        <dbReference type="Proteomes" id="UP000297703"/>
    </source>
</evidence>
<comment type="caution">
    <text evidence="1">The sequence shown here is derived from an EMBL/GenBank/DDBJ whole genome shotgun (WGS) entry which is preliminary data.</text>
</comment>
<name>A0A4D9EWU6_9SAUR</name>
<accession>A0A4D9EWU6</accession>